<dbReference type="SUPFAM" id="SSF69819">
    <property type="entry name" value="MTH1598-like"/>
    <property type="match status" value="1"/>
</dbReference>
<feature type="domain" description="Archease" evidence="8">
    <location>
        <begin position="822"/>
        <end position="946"/>
    </location>
</feature>
<accession>A0A1Q9ES84</accession>
<dbReference type="InterPro" id="IPR036820">
    <property type="entry name" value="Archease_dom_sf"/>
</dbReference>
<evidence type="ECO:0000256" key="1">
    <source>
        <dbReference type="ARBA" id="ARBA00007963"/>
    </source>
</evidence>
<evidence type="ECO:0000313" key="10">
    <source>
        <dbReference type="Proteomes" id="UP000186817"/>
    </source>
</evidence>
<dbReference type="Gene3D" id="3.55.10.10">
    <property type="entry name" value="Archease domain"/>
    <property type="match status" value="1"/>
</dbReference>
<organism evidence="9 10">
    <name type="scientific">Symbiodinium microadriaticum</name>
    <name type="common">Dinoflagellate</name>
    <name type="synonym">Zooxanthella microadriatica</name>
    <dbReference type="NCBI Taxonomy" id="2951"/>
    <lineage>
        <taxon>Eukaryota</taxon>
        <taxon>Sar</taxon>
        <taxon>Alveolata</taxon>
        <taxon>Dinophyceae</taxon>
        <taxon>Suessiales</taxon>
        <taxon>Symbiodiniaceae</taxon>
        <taxon>Symbiodinium</taxon>
    </lineage>
</organism>
<dbReference type="FunFam" id="3.55.10.10:FF:000002">
    <property type="entry name" value="Archease, putative"/>
    <property type="match status" value="1"/>
</dbReference>
<evidence type="ECO:0000256" key="4">
    <source>
        <dbReference type="ARBA" id="ARBA00022837"/>
    </source>
</evidence>
<keyword evidence="10" id="KW-1185">Reference proteome</keyword>
<feature type="region of interest" description="Disordered" evidence="7">
    <location>
        <begin position="423"/>
        <end position="510"/>
    </location>
</feature>
<feature type="region of interest" description="Disordered" evidence="7">
    <location>
        <begin position="2008"/>
        <end position="2083"/>
    </location>
</feature>
<feature type="compositionally biased region" description="Polar residues" evidence="7">
    <location>
        <begin position="1127"/>
        <end position="1141"/>
    </location>
</feature>
<reference evidence="9 10" key="1">
    <citation type="submission" date="2016-02" db="EMBL/GenBank/DDBJ databases">
        <title>Genome analysis of coral dinoflagellate symbionts highlights evolutionary adaptations to a symbiotic lifestyle.</title>
        <authorList>
            <person name="Aranda M."/>
            <person name="Li Y."/>
            <person name="Liew Y.J."/>
            <person name="Baumgarten S."/>
            <person name="Simakov O."/>
            <person name="Wilson M."/>
            <person name="Piel J."/>
            <person name="Ashoor H."/>
            <person name="Bougouffa S."/>
            <person name="Bajic V.B."/>
            <person name="Ryu T."/>
            <person name="Ravasi T."/>
            <person name="Bayer T."/>
            <person name="Micklem G."/>
            <person name="Kim H."/>
            <person name="Bhak J."/>
            <person name="Lajeunesse T.C."/>
            <person name="Voolstra C.R."/>
        </authorList>
    </citation>
    <scope>NUCLEOTIDE SEQUENCE [LARGE SCALE GENOMIC DNA]</scope>
    <source>
        <strain evidence="9 10">CCMP2467</strain>
    </source>
</reference>
<dbReference type="PANTHER" id="PTHR12682">
    <property type="entry name" value="ARCHEASE"/>
    <property type="match status" value="1"/>
</dbReference>
<feature type="compositionally biased region" description="Polar residues" evidence="7">
    <location>
        <begin position="464"/>
        <end position="486"/>
    </location>
</feature>
<keyword evidence="3" id="KW-0479">Metal-binding</keyword>
<dbReference type="InterPro" id="IPR023572">
    <property type="entry name" value="Archease_dom"/>
</dbReference>
<feature type="compositionally biased region" description="Basic residues" evidence="7">
    <location>
        <begin position="1941"/>
        <end position="1952"/>
    </location>
</feature>
<dbReference type="GO" id="GO:0072669">
    <property type="term" value="C:tRNA-splicing ligase complex"/>
    <property type="evidence" value="ECO:0007669"/>
    <property type="project" value="TreeGrafter"/>
</dbReference>
<dbReference type="InterPro" id="IPR002804">
    <property type="entry name" value="Archease"/>
</dbReference>
<dbReference type="EMBL" id="LSRX01000081">
    <property type="protein sequence ID" value="OLQ10258.1"/>
    <property type="molecule type" value="Genomic_DNA"/>
</dbReference>
<keyword evidence="6" id="KW-0175">Coiled coil</keyword>
<feature type="compositionally biased region" description="Pro residues" evidence="7">
    <location>
        <begin position="2023"/>
        <end position="2053"/>
    </location>
</feature>
<proteinExistence type="inferred from homology"/>
<feature type="compositionally biased region" description="Basic and acidic residues" evidence="7">
    <location>
        <begin position="1902"/>
        <end position="1918"/>
    </location>
</feature>
<dbReference type="PANTHER" id="PTHR12682:SF11">
    <property type="entry name" value="PROTEIN ARCHEASE"/>
    <property type="match status" value="1"/>
</dbReference>
<keyword evidence="4" id="KW-0106">Calcium</keyword>
<evidence type="ECO:0000256" key="2">
    <source>
        <dbReference type="ARBA" id="ARBA00022694"/>
    </source>
</evidence>
<dbReference type="GO" id="GO:0006388">
    <property type="term" value="P:tRNA splicing, via endonucleolytic cleavage and ligation"/>
    <property type="evidence" value="ECO:0007669"/>
    <property type="project" value="TreeGrafter"/>
</dbReference>
<feature type="compositionally biased region" description="Polar residues" evidence="7">
    <location>
        <begin position="1888"/>
        <end position="1899"/>
    </location>
</feature>
<dbReference type="Proteomes" id="UP000186817">
    <property type="component" value="Unassembled WGS sequence"/>
</dbReference>
<gene>
    <name evidence="9" type="ORF">AK812_SmicGene5978</name>
</gene>
<sequence length="2083" mass="228604">MTVSTVIWYWDWPRDDGALASALEASAAAKAEVHAAALFEASKAGLKLKDLDEKVVRHNREHWLGLECLQEKVGDLSATQKALHEQLSASLKKDVHGLREHIDELSAKCQAMADAVTTLRTEMGRKASHEQLEDLEHQQCKAFERFVGRWEACAEARRRNLQDEVSTAICEVQRPAAKAVEGQLRPKEAVPLNPMPSWQMELQRKVDEIQARLPAARVSAASANRLEDLCQMQTELKRELAGLRTELSNQVSQLKLEGATEARTKSTLSEHWEQRYQSLTATVDSLKAGLEATRRSIKEASAMPEQAWLDGLRLRVDACAEGVASEVRIREESTTRLESLLQKTRQDLEAKIDAVGGALEKQFHGVLASQNDKGLHLELMGAMQLELQKRQDAETSLRDLQCEMVEMRSKLLRKEHALLEASGFREPSKEVAREVSKEEPTTWRPGLTGALFSEPMLSREPAPSNGTGPSPETGSPLSDLRASSTPAILRPKMPPRRDQPAFESSGLSRCSRNQPLELDPELMALAAPPWLEAAYPGRSWRSLRRCSLRVGACGAGLHLEATELGYLVEALDGEPPQDEFLKAGAIIISIAGAQLLGLCDDALEDAFGSNFEDGAELLLVDSEELRRATVERDSQGECPCNEADEDVEDVPPHMQEPAELLEHGSVLNLRLCPATQLRDLAPDMRASLDDDLQTFAAHHELRVELHCPEATTASARLTLCGVPEDVTAARAEAEELMRFYGLLPLPSEEVSTVEVEGLVMKSLPARHRRRRKAPETARDEEKASKAAVLELAVEELSNVQDPHPSVADAGVALEFEEERRQFEYLDHTADVILHSWGQTLEEAFAQCCVAFFAYLTDLDTVSLSTSVEVEASGHDMTDLLYHLLDEFLFSFSTELVVCRRIELLELDTASLRAKARGHGEKFNLKKHPQGTEIKAITMHQMKVLTPTEVSTEAGTRPRVDCSLDGGTMKPGFPYECYVLVLQPAAATAKLRAGKPPAAGPPPVVQFLVRLLGCPSAASLLRATAKAHDVGAPSMQSWEAWTVAFETAWRSEGLGVLRSCKVLLAELYPGEGRSGANSAPGLIGAPTLLAASVLQLFTQMFSGLSLGQSETRVRSSPSSSTRAKRPETPTQMPSMYTPTTESGELDPCENLQPSLAAMIFQCSCSVRSTSAAVAPADRFLLCLADLVEMCIEEAEGGVPAHSDPSPEPVDIRSLSRLARVLLQAFFMDPALLAAAAPGSDALAAGAFSGPSDPDEFVPISGSGPLRRSLAFMEQSPLLQVVQRRLCSAHFEDVEGSTEQLTHFALRALRVLWFDLRRSTCTLKRIPCDPQEGTTLLCLLMKPLKLQLCCDCDAELATFPYVRLACGAQVTVKGVVISIEVVASTTGMQLRGVDGLNVVVPELEVKLSDAPLLSRIAVSAVLAIFQTTLQLCSQREGCATMAKQERLQQLDSLVERLRRSPALLPGEASVIQKELVSLAKRCWGEDEEDDEENEENDAEMRSFDRLEEALLKLPEAKQQAVVAAFRPLRAGVSRRLSEWTNALNDFLSDAGNQGGSQAQHLGDLLREVDSSPQSRWYRQCPKPRVKAKFLMAIASLARALIRGSPLLKPVVASHPAVLSLAKKIVSRLFVLREPGYGDTLERWHEGRLAVYNATISLAAQRAAEKLKDDLQVSLVSAVKRSANPSAEDGKAKASLQLQLRDWPMSGCPLARALLEFLKSRAAELGDLGRPSLRECPPHALQPETLQQLLSRLDAFEIGGADGIVRLRFEAVAALAFKAVGTKPKAGSVVPPTTKAQMSQMSQMAQMGKPKLDGPLPDMADIKIDYSDANFMMRLIKRGLRSGHEEWRQAWAQFCWKKNLRTKLSVSKKISPPKEALAAFLEANLPKLRSSLTYEKQGSQTASRSRSDFERRRRREREPTPREPPPLSESWSSSFETESERSERSRRRKKRRKEKKGLLGYADFFNKSKHMTPEVMMMRAQMMGFSMVMDNPLAMMGMRPPMMTPSMNPMLPRPETPGRPYAGHVAPPPAPLAPPAPPTALPAPPAPSPPGPPPSAPVSNSKPPLPKSAVAAARKQQESTIDMDDL</sequence>
<comment type="similarity">
    <text evidence="1">Belongs to the archease family.</text>
</comment>
<dbReference type="GO" id="GO:0046872">
    <property type="term" value="F:metal ion binding"/>
    <property type="evidence" value="ECO:0007669"/>
    <property type="project" value="UniProtKB-KW"/>
</dbReference>
<evidence type="ECO:0000256" key="7">
    <source>
        <dbReference type="SAM" id="MobiDB-lite"/>
    </source>
</evidence>
<name>A0A1Q9ES84_SYMMI</name>
<feature type="coiled-coil region" evidence="6">
    <location>
        <begin position="383"/>
        <end position="417"/>
    </location>
</feature>
<dbReference type="Pfam" id="PF01951">
    <property type="entry name" value="Archease"/>
    <property type="match status" value="1"/>
</dbReference>
<evidence type="ECO:0000256" key="3">
    <source>
        <dbReference type="ARBA" id="ARBA00022723"/>
    </source>
</evidence>
<evidence type="ECO:0000259" key="8">
    <source>
        <dbReference type="Pfam" id="PF01951"/>
    </source>
</evidence>
<evidence type="ECO:0000256" key="6">
    <source>
        <dbReference type="SAM" id="Coils"/>
    </source>
</evidence>
<keyword evidence="2" id="KW-0819">tRNA processing</keyword>
<feature type="region of interest" description="Disordered" evidence="7">
    <location>
        <begin position="1107"/>
        <end position="1147"/>
    </location>
</feature>
<evidence type="ECO:0000313" key="9">
    <source>
        <dbReference type="EMBL" id="OLQ10258.1"/>
    </source>
</evidence>
<protein>
    <recommendedName>
        <fullName evidence="5">Protein archease-like</fullName>
    </recommendedName>
</protein>
<dbReference type="OrthoDB" id="2190767at2759"/>
<comment type="caution">
    <text evidence="9">The sequence shown here is derived from an EMBL/GenBank/DDBJ whole genome shotgun (WGS) entry which is preliminary data.</text>
</comment>
<feature type="region of interest" description="Disordered" evidence="7">
    <location>
        <begin position="1888"/>
        <end position="1952"/>
    </location>
</feature>
<evidence type="ECO:0000256" key="5">
    <source>
        <dbReference type="ARBA" id="ARBA00071898"/>
    </source>
</evidence>
<feature type="compositionally biased region" description="Basic and acidic residues" evidence="7">
    <location>
        <begin position="426"/>
        <end position="441"/>
    </location>
</feature>